<feature type="transmembrane region" description="Helical" evidence="6">
    <location>
        <begin position="499"/>
        <end position="518"/>
    </location>
</feature>
<evidence type="ECO:0000259" key="7">
    <source>
        <dbReference type="Pfam" id="PF00171"/>
    </source>
</evidence>
<dbReference type="PANTHER" id="PTHR43570">
    <property type="entry name" value="ALDEHYDE DEHYDROGENASE"/>
    <property type="match status" value="1"/>
</dbReference>
<dbReference type="FunFam" id="3.40.309.10:FF:000003">
    <property type="entry name" value="Aldehyde dehydrogenase"/>
    <property type="match status" value="1"/>
</dbReference>
<comment type="similarity">
    <text evidence="1 5">Belongs to the aldehyde dehydrogenase family.</text>
</comment>
<dbReference type="SUPFAM" id="SSF53720">
    <property type="entry name" value="ALDH-like"/>
    <property type="match status" value="1"/>
</dbReference>
<dbReference type="GO" id="GO:0006081">
    <property type="term" value="P:aldehyde metabolic process"/>
    <property type="evidence" value="ECO:0007669"/>
    <property type="project" value="InterPro"/>
</dbReference>
<protein>
    <submittedName>
        <fullName evidence="8">Aldehyde dehydrogenase family 3 member B1-like</fullName>
    </submittedName>
</protein>
<feature type="active site" evidence="3 4">
    <location>
        <position position="231"/>
    </location>
</feature>
<dbReference type="PROSITE" id="PS00687">
    <property type="entry name" value="ALDEHYDE_DEHYDR_GLU"/>
    <property type="match status" value="1"/>
</dbReference>
<comment type="caution">
    <text evidence="8">The sequence shown here is derived from an EMBL/GenBank/DDBJ whole genome shotgun (WGS) entry which is preliminary data.</text>
</comment>
<evidence type="ECO:0000256" key="1">
    <source>
        <dbReference type="ARBA" id="ARBA00009986"/>
    </source>
</evidence>
<dbReference type="InterPro" id="IPR015590">
    <property type="entry name" value="Aldehyde_DH_dom"/>
</dbReference>
<keyword evidence="6" id="KW-0472">Membrane</keyword>
<dbReference type="InterPro" id="IPR012394">
    <property type="entry name" value="Aldehyde_DH_NAD(P)"/>
</dbReference>
<dbReference type="PANTHER" id="PTHR43570:SF16">
    <property type="entry name" value="ALDEHYDE DEHYDROGENASE TYPE III, ISOFORM Q"/>
    <property type="match status" value="1"/>
</dbReference>
<dbReference type="GO" id="GO:0004029">
    <property type="term" value="F:aldehyde dehydrogenase (NAD+) activity"/>
    <property type="evidence" value="ECO:0007669"/>
    <property type="project" value="TreeGrafter"/>
</dbReference>
<dbReference type="InterPro" id="IPR029510">
    <property type="entry name" value="Ald_DH_CS_GLU"/>
</dbReference>
<organism evidence="8 9">
    <name type="scientific">Homarus americanus</name>
    <name type="common">American lobster</name>
    <dbReference type="NCBI Taxonomy" id="6706"/>
    <lineage>
        <taxon>Eukaryota</taxon>
        <taxon>Metazoa</taxon>
        <taxon>Ecdysozoa</taxon>
        <taxon>Arthropoda</taxon>
        <taxon>Crustacea</taxon>
        <taxon>Multicrustacea</taxon>
        <taxon>Malacostraca</taxon>
        <taxon>Eumalacostraca</taxon>
        <taxon>Eucarida</taxon>
        <taxon>Decapoda</taxon>
        <taxon>Pleocyemata</taxon>
        <taxon>Astacidea</taxon>
        <taxon>Nephropoidea</taxon>
        <taxon>Nephropidae</taxon>
        <taxon>Homarus</taxon>
    </lineage>
</organism>
<keyword evidence="6" id="KW-1133">Transmembrane helix</keyword>
<evidence type="ECO:0000256" key="2">
    <source>
        <dbReference type="ARBA" id="ARBA00023002"/>
    </source>
</evidence>
<evidence type="ECO:0000256" key="4">
    <source>
        <dbReference type="PROSITE-ProRule" id="PRU10007"/>
    </source>
</evidence>
<name>A0A8J5K7S9_HOMAM</name>
<reference evidence="8" key="1">
    <citation type="journal article" date="2021" name="Sci. Adv.">
        <title>The American lobster genome reveals insights on longevity, neural, and immune adaptations.</title>
        <authorList>
            <person name="Polinski J.M."/>
            <person name="Zimin A.V."/>
            <person name="Clark K.F."/>
            <person name="Kohn A.B."/>
            <person name="Sadowski N."/>
            <person name="Timp W."/>
            <person name="Ptitsyn A."/>
            <person name="Khanna P."/>
            <person name="Romanova D.Y."/>
            <person name="Williams P."/>
            <person name="Greenwood S.J."/>
            <person name="Moroz L.L."/>
            <person name="Walt D.R."/>
            <person name="Bodnar A.G."/>
        </authorList>
    </citation>
    <scope>NUCLEOTIDE SEQUENCE</scope>
    <source>
        <strain evidence="8">GMGI-L3</strain>
    </source>
</reference>
<keyword evidence="9" id="KW-1185">Reference proteome</keyword>
<evidence type="ECO:0000256" key="5">
    <source>
        <dbReference type="RuleBase" id="RU003345"/>
    </source>
</evidence>
<keyword evidence="2 5" id="KW-0560">Oxidoreductase</keyword>
<dbReference type="Proteomes" id="UP000747542">
    <property type="component" value="Unassembled WGS sequence"/>
</dbReference>
<evidence type="ECO:0000256" key="3">
    <source>
        <dbReference type="PIRSR" id="PIRSR036492-1"/>
    </source>
</evidence>
<evidence type="ECO:0000313" key="8">
    <source>
        <dbReference type="EMBL" id="KAG7169218.1"/>
    </source>
</evidence>
<accession>A0A8J5K7S9</accession>
<feature type="domain" description="Aldehyde dehydrogenase" evidence="7">
    <location>
        <begin position="183"/>
        <end position="448"/>
    </location>
</feature>
<proteinExistence type="inferred from homology"/>
<evidence type="ECO:0000256" key="6">
    <source>
        <dbReference type="SAM" id="Phobius"/>
    </source>
</evidence>
<evidence type="ECO:0000313" key="9">
    <source>
        <dbReference type="Proteomes" id="UP000747542"/>
    </source>
</evidence>
<dbReference type="InterPro" id="IPR016163">
    <property type="entry name" value="Ald_DH_C"/>
</dbReference>
<sequence length="521" mass="58320">GGKDLPGGDLPGGDLPGGYLLGGDLPGCVLQYASTPSTSEVTNPNKYYTMAGSYKDVVKRARSAYNGGRTLSVEHRRRQLQQLRQMCLDHKDTFLDALKIDLRKPQLEAMMLEVNAVIMDITYTLNRLDKWVKTEMVSSAIPFDRSYIYNDPYGVVLVMGAWNYPLQLALLPVTGSDANSQECVQVVCGGVEETTQLLQERFDYIFYTGSATVGKIIREAANKFLTPTTLELGGKSPCYIDNSVDLNLAVRRVLWGKMQNLGQTCIAPDYLLCSKALQDPIIKKVKEVLREWYGHDPKDSPHLARIVAERHVERLASYLECGKVVVGGRFDLSDRWVEPTLLVDVPENSKVMTEEIFGPILPIINVETHVDAIKFINKREKPLALYVFSKKEAVKELFLRQVRCGGVTINDTLFHAASSTMPFGGVGNSGMGAYHGKYSFDTFTHKKSCLNRSYNPLIEKVTRARFPPYTEKNMKALISQKDPGDGPGVLHHLKVFTKYLFSMSIGALLLFLYIRYTYVKV</sequence>
<keyword evidence="6" id="KW-0812">Transmembrane</keyword>
<dbReference type="AlphaFoldDB" id="A0A8J5K7S9"/>
<dbReference type="GO" id="GO:0005737">
    <property type="term" value="C:cytoplasm"/>
    <property type="evidence" value="ECO:0007669"/>
    <property type="project" value="TreeGrafter"/>
</dbReference>
<gene>
    <name evidence="8" type="primary">Aldh3b1-L</name>
    <name evidence="8" type="ORF">Hamer_G021348</name>
</gene>
<dbReference type="Pfam" id="PF00171">
    <property type="entry name" value="Aldedh"/>
    <property type="match status" value="2"/>
</dbReference>
<feature type="domain" description="Aldehyde dehydrogenase" evidence="7">
    <location>
        <begin position="53"/>
        <end position="170"/>
    </location>
</feature>
<dbReference type="Gene3D" id="3.40.605.10">
    <property type="entry name" value="Aldehyde Dehydrogenase, Chain A, domain 1"/>
    <property type="match status" value="2"/>
</dbReference>
<dbReference type="InterPro" id="IPR016161">
    <property type="entry name" value="Ald_DH/histidinol_DH"/>
</dbReference>
<feature type="non-terminal residue" evidence="8">
    <location>
        <position position="1"/>
    </location>
</feature>
<dbReference type="PIRSF" id="PIRSF036492">
    <property type="entry name" value="ALDH"/>
    <property type="match status" value="1"/>
</dbReference>
<feature type="active site" evidence="3">
    <location>
        <position position="265"/>
    </location>
</feature>
<dbReference type="EMBL" id="JAHLQT010017879">
    <property type="protein sequence ID" value="KAG7169218.1"/>
    <property type="molecule type" value="Genomic_DNA"/>
</dbReference>
<dbReference type="InterPro" id="IPR016162">
    <property type="entry name" value="Ald_DH_N"/>
</dbReference>
<dbReference type="Gene3D" id="3.40.309.10">
    <property type="entry name" value="Aldehyde Dehydrogenase, Chain A, domain 2"/>
    <property type="match status" value="1"/>
</dbReference>